<feature type="transmembrane region" description="Helical" evidence="9">
    <location>
        <begin position="352"/>
        <end position="370"/>
    </location>
</feature>
<evidence type="ECO:0000256" key="8">
    <source>
        <dbReference type="SAM" id="MobiDB-lite"/>
    </source>
</evidence>
<feature type="transmembrane region" description="Helical" evidence="9">
    <location>
        <begin position="111"/>
        <end position="133"/>
    </location>
</feature>
<evidence type="ECO:0000256" key="1">
    <source>
        <dbReference type="ARBA" id="ARBA00004651"/>
    </source>
</evidence>
<comment type="subcellular location">
    <subcellularLocation>
        <location evidence="1">Cell membrane</location>
        <topology evidence="1">Multi-pass membrane protein</topology>
    </subcellularLocation>
</comment>
<dbReference type="InterPro" id="IPR002293">
    <property type="entry name" value="AA/rel_permease1"/>
</dbReference>
<reference evidence="10" key="1">
    <citation type="submission" date="2021-01" db="EMBL/GenBank/DDBJ databases">
        <authorList>
            <person name="Corre E."/>
            <person name="Pelletier E."/>
            <person name="Niang G."/>
            <person name="Scheremetjew M."/>
            <person name="Finn R."/>
            <person name="Kale V."/>
            <person name="Holt S."/>
            <person name="Cochrane G."/>
            <person name="Meng A."/>
            <person name="Brown T."/>
            <person name="Cohen L."/>
        </authorList>
    </citation>
    <scope>NUCLEOTIDE SEQUENCE</scope>
    <source>
        <strain evidence="10">CCMP441</strain>
    </source>
</reference>
<dbReference type="InterPro" id="IPR044566">
    <property type="entry name" value="RMV1-like"/>
</dbReference>
<evidence type="ECO:0000256" key="4">
    <source>
        <dbReference type="ARBA" id="ARBA00022692"/>
    </source>
</evidence>
<dbReference type="EMBL" id="HBFK01043209">
    <property type="protein sequence ID" value="CAD8759706.1"/>
    <property type="molecule type" value="Transcribed_RNA"/>
</dbReference>
<organism evidence="10">
    <name type="scientific">Hemiselmis andersenii</name>
    <name type="common">Cryptophyte alga</name>
    <dbReference type="NCBI Taxonomy" id="464988"/>
    <lineage>
        <taxon>Eukaryota</taxon>
        <taxon>Cryptophyceae</taxon>
        <taxon>Cryptomonadales</taxon>
        <taxon>Hemiselmidaceae</taxon>
        <taxon>Hemiselmis</taxon>
    </lineage>
</organism>
<dbReference type="Gene3D" id="1.20.1740.10">
    <property type="entry name" value="Amino acid/polyamine transporter I"/>
    <property type="match status" value="1"/>
</dbReference>
<feature type="transmembrane region" description="Helical" evidence="9">
    <location>
        <begin position="439"/>
        <end position="458"/>
    </location>
</feature>
<feature type="transmembrane region" description="Helical" evidence="9">
    <location>
        <begin position="257"/>
        <end position="279"/>
    </location>
</feature>
<evidence type="ECO:0000256" key="6">
    <source>
        <dbReference type="ARBA" id="ARBA00023136"/>
    </source>
</evidence>
<gene>
    <name evidence="10" type="ORF">HAND1043_LOCUS26220</name>
</gene>
<evidence type="ECO:0000256" key="3">
    <source>
        <dbReference type="ARBA" id="ARBA00022475"/>
    </source>
</evidence>
<dbReference type="AlphaFoldDB" id="A0A6T8PQQ6"/>
<evidence type="ECO:0000256" key="2">
    <source>
        <dbReference type="ARBA" id="ARBA00022448"/>
    </source>
</evidence>
<sequence>MAAKNEKTPLMGGEDKPSMSLSHKEHRTVGALSLVAIMYFTVSGGIEGTETMIQTGGPLPTFIGIVLMGLALAVPTAMMTAELSTAFPENGGFVLWSRAAFGDAAAGMMGLLQFMLTAVDSALYPALFAAYLAQALKTEWSYLTLWTVQGLFILSITGLNLAGVANVGHGSLLMMSFLLVPFVLITVIALTGSFTGEAWVTGWAFNAGNWGDSLDDSKGLGDWSKFIVVLMWNMGFWERSSLITGEVKDVPTVFPPALAATVMIVVLGYVVPLMAFVGLDNDYAAYDNGYFIQIVYRVAGPIWGAWIGASQCVSAAGLFTNNLSTNAFMLCGMGEQGMVPTVFAYRLVDTRAPVVSIGLTVIVPVVLMFVGDFEMVLGVDMLIYSVCLLMAISSLIVLRVTDPELPRPFFIPVNTFWLCCIFTPSVLLCLYVIATSTTMQLLIAAVLFAAGALVLYGVSDARKAHPEWFEGVEEVSYVRPADTLFF</sequence>
<dbReference type="PANTHER" id="PTHR45826:SF2">
    <property type="entry name" value="AMINO ACID TRANSPORTER"/>
    <property type="match status" value="1"/>
</dbReference>
<dbReference type="PANTHER" id="PTHR45826">
    <property type="entry name" value="POLYAMINE TRANSPORTER PUT1"/>
    <property type="match status" value="1"/>
</dbReference>
<comment type="similarity">
    <text evidence="7">Belongs to the amino acid-polyamine-organocation (APC) superfamily. Polyamine:cation symporter (PHS) (TC 2.A.3.12) family.</text>
</comment>
<feature type="transmembrane region" description="Helical" evidence="9">
    <location>
        <begin position="413"/>
        <end position="433"/>
    </location>
</feature>
<feature type="transmembrane region" description="Helical" evidence="9">
    <location>
        <begin position="382"/>
        <end position="401"/>
    </location>
</feature>
<evidence type="ECO:0000313" key="10">
    <source>
        <dbReference type="EMBL" id="CAD8759706.1"/>
    </source>
</evidence>
<feature type="transmembrane region" description="Helical" evidence="9">
    <location>
        <begin position="177"/>
        <end position="200"/>
    </location>
</feature>
<feature type="transmembrane region" description="Helical" evidence="9">
    <location>
        <begin position="145"/>
        <end position="165"/>
    </location>
</feature>
<keyword evidence="2" id="KW-0813">Transport</keyword>
<evidence type="ECO:0008006" key="11">
    <source>
        <dbReference type="Google" id="ProtNLM"/>
    </source>
</evidence>
<protein>
    <recommendedName>
        <fullName evidence="11">Amino acid permease/ SLC12A domain-containing protein</fullName>
    </recommendedName>
</protein>
<accession>A0A6T8PQQ6</accession>
<keyword evidence="4 9" id="KW-0812">Transmembrane</keyword>
<feature type="transmembrane region" description="Helical" evidence="9">
    <location>
        <begin position="28"/>
        <end position="46"/>
    </location>
</feature>
<evidence type="ECO:0000256" key="9">
    <source>
        <dbReference type="SAM" id="Phobius"/>
    </source>
</evidence>
<feature type="region of interest" description="Disordered" evidence="8">
    <location>
        <begin position="1"/>
        <end position="21"/>
    </location>
</feature>
<dbReference type="PIRSF" id="PIRSF006060">
    <property type="entry name" value="AA_transporter"/>
    <property type="match status" value="1"/>
</dbReference>
<evidence type="ECO:0000256" key="5">
    <source>
        <dbReference type="ARBA" id="ARBA00022989"/>
    </source>
</evidence>
<dbReference type="Pfam" id="PF13520">
    <property type="entry name" value="AA_permease_2"/>
    <property type="match status" value="1"/>
</dbReference>
<proteinExistence type="inferred from homology"/>
<keyword evidence="3" id="KW-1003">Cell membrane</keyword>
<dbReference type="GO" id="GO:0015203">
    <property type="term" value="F:polyamine transmembrane transporter activity"/>
    <property type="evidence" value="ECO:0007669"/>
    <property type="project" value="UniProtKB-ARBA"/>
</dbReference>
<name>A0A6T8PQQ6_HEMAN</name>
<feature type="compositionally biased region" description="Basic and acidic residues" evidence="8">
    <location>
        <begin position="1"/>
        <end position="17"/>
    </location>
</feature>
<dbReference type="GO" id="GO:0005886">
    <property type="term" value="C:plasma membrane"/>
    <property type="evidence" value="ECO:0007669"/>
    <property type="project" value="UniProtKB-SubCell"/>
</dbReference>
<keyword evidence="6 9" id="KW-0472">Membrane</keyword>
<feature type="transmembrane region" description="Helical" evidence="9">
    <location>
        <begin position="58"/>
        <end position="78"/>
    </location>
</feature>
<evidence type="ECO:0000256" key="7">
    <source>
        <dbReference type="ARBA" id="ARBA00024041"/>
    </source>
</evidence>
<keyword evidence="5 9" id="KW-1133">Transmembrane helix</keyword>